<feature type="transmembrane region" description="Helical" evidence="1">
    <location>
        <begin position="95"/>
        <end position="111"/>
    </location>
</feature>
<keyword evidence="1" id="KW-0472">Membrane</keyword>
<feature type="transmembrane region" description="Helical" evidence="1">
    <location>
        <begin position="118"/>
        <end position="143"/>
    </location>
</feature>
<feature type="transmembrane region" description="Helical" evidence="1">
    <location>
        <begin position="241"/>
        <end position="261"/>
    </location>
</feature>
<feature type="transmembrane region" description="Helical" evidence="1">
    <location>
        <begin position="41"/>
        <end position="60"/>
    </location>
</feature>
<evidence type="ECO:0000313" key="2">
    <source>
        <dbReference type="EMBL" id="PRO84648.1"/>
    </source>
</evidence>
<organism evidence="2 3">
    <name type="scientific">Lactiplantibacillus pentosus</name>
    <name type="common">Lactobacillus pentosus</name>
    <dbReference type="NCBI Taxonomy" id="1589"/>
    <lineage>
        <taxon>Bacteria</taxon>
        <taxon>Bacillati</taxon>
        <taxon>Bacillota</taxon>
        <taxon>Bacilli</taxon>
        <taxon>Lactobacillales</taxon>
        <taxon>Lactobacillaceae</taxon>
        <taxon>Lactiplantibacillus</taxon>
    </lineage>
</organism>
<gene>
    <name evidence="2" type="ORF">C6Y08_19575</name>
</gene>
<feature type="transmembrane region" description="Helical" evidence="1">
    <location>
        <begin position="325"/>
        <end position="346"/>
    </location>
</feature>
<dbReference type="Proteomes" id="UP000238378">
    <property type="component" value="Unassembled WGS sequence"/>
</dbReference>
<keyword evidence="3" id="KW-1185">Reference proteome</keyword>
<keyword evidence="1" id="KW-1133">Transmembrane helix</keyword>
<name>A0ABX5CTT7_LACPE</name>
<dbReference type="EMBL" id="PVOB01000459">
    <property type="protein sequence ID" value="PRO84648.1"/>
    <property type="molecule type" value="Genomic_DNA"/>
</dbReference>
<feature type="transmembrane region" description="Helical" evidence="1">
    <location>
        <begin position="205"/>
        <end position="220"/>
    </location>
</feature>
<accession>A0ABX5CTT7</accession>
<proteinExistence type="predicted"/>
<feature type="transmembrane region" description="Helical" evidence="1">
    <location>
        <begin position="72"/>
        <end position="89"/>
    </location>
</feature>
<evidence type="ECO:0000313" key="3">
    <source>
        <dbReference type="Proteomes" id="UP000238378"/>
    </source>
</evidence>
<feature type="transmembrane region" description="Helical" evidence="1">
    <location>
        <begin position="358"/>
        <end position="377"/>
    </location>
</feature>
<feature type="transmembrane region" description="Helical" evidence="1">
    <location>
        <begin position="182"/>
        <end position="199"/>
    </location>
</feature>
<evidence type="ECO:0008006" key="4">
    <source>
        <dbReference type="Google" id="ProtNLM"/>
    </source>
</evidence>
<reference evidence="2 3" key="1">
    <citation type="submission" date="2018-03" db="EMBL/GenBank/DDBJ databases">
        <title>Draft Genome Sequences of six Lactobacillus pentosus Strains Isolated from Brines of Traditionally Fermented Spanish-Style Green Table Olives.</title>
        <authorList>
            <person name="Calero-Delgado B."/>
            <person name="Martin-Platero A.M."/>
            <person name="Perez-Pulido A.J."/>
            <person name="Benitez-Cabello A."/>
            <person name="Casimiro-Soriguer C.S."/>
            <person name="Martinez-Bueno M."/>
            <person name="Arroyo-Lopez F.N."/>
            <person name="Rodriguez-Gomez F."/>
            <person name="Bautista-Gallego J."/>
            <person name="Garrido-Fernandez A."/>
            <person name="Jimenez-Diaz R."/>
        </authorList>
    </citation>
    <scope>NUCLEOTIDE SEQUENCE [LARGE SCALE GENOMIC DNA]</scope>
    <source>
        <strain evidence="2 3">IG2</strain>
    </source>
</reference>
<comment type="caution">
    <text evidence="2">The sequence shown here is derived from an EMBL/GenBank/DDBJ whole genome shotgun (WGS) entry which is preliminary data.</text>
</comment>
<evidence type="ECO:0000256" key="1">
    <source>
        <dbReference type="SAM" id="Phobius"/>
    </source>
</evidence>
<feature type="transmembrane region" description="Helical" evidence="1">
    <location>
        <begin position="155"/>
        <end position="175"/>
    </location>
</feature>
<sequence length="414" mass="46668">MTSTVNQREIKNRVKVSRLVFWISFVMLLVTRTVQTTVLTSYIPGIFLSGLTGIASILLVSKIFFLDRITNIRAVLIFTTVFVTLIAAHTSGLHGIIPTVLLILGCSEIPFKKIIKGYLKIVVPILVIAYLSTLTGFTTNLVFSDAGNVRYAMGTIYPTDFASHIFYLLCAYVYLRAEKINLIDLSIIGVGFLGVSILTSTQADMIGIGMLFFLTILFAFQNRIKRKKQLGKIYKHAVRNLFFSPVIIFFLMCVLTFTFNYQNGVFVRLNGLLTNRLALGNQGYLVNGIKMFGQYIIQSGWGGASSEMFNNSIGNLTYFFIDSSYIGMLLCYGVIFTVITLSAISVNLYHRIQAEDALYIFVWCSILLVSAVDQHLLEVQYNVFLLGICAEFMNRTSEHKNEMSYVRYAELKEW</sequence>
<keyword evidence="1" id="KW-0812">Transmembrane</keyword>
<feature type="transmembrane region" description="Helical" evidence="1">
    <location>
        <begin position="16"/>
        <end position="35"/>
    </location>
</feature>
<protein>
    <recommendedName>
        <fullName evidence="4">Polysaccharide polymerase</fullName>
    </recommendedName>
</protein>
<dbReference type="RefSeq" id="WP_105962132.1">
    <property type="nucleotide sequence ID" value="NZ_JALDYT010000011.1"/>
</dbReference>